<dbReference type="InterPro" id="IPR036576">
    <property type="entry name" value="WRKY_dom_sf"/>
</dbReference>
<comment type="similarity">
    <text evidence="6">Belongs to the WRKY group III family.</text>
</comment>
<evidence type="ECO:0000313" key="10">
    <source>
        <dbReference type="EnsemblPlants" id="Zm00001eb376400_P001"/>
    </source>
</evidence>
<dbReference type="KEGG" id="zma:103639781"/>
<dbReference type="AlphaFoldDB" id="K7VAJ9"/>
<feature type="region of interest" description="Disordered" evidence="7">
    <location>
        <begin position="259"/>
        <end position="278"/>
    </location>
</feature>
<reference evidence="9" key="2">
    <citation type="submission" date="2015-12" db="EMBL/GenBank/DDBJ databases">
        <title>Update maize B73 reference genome by single molecule sequencing technologies.</title>
        <authorList>
            <consortium name="Maize Genome Sequencing Project"/>
            <person name="Ware D."/>
        </authorList>
    </citation>
    <scope>NUCLEOTIDE SEQUENCE</scope>
    <source>
        <tissue evidence="9">Seedling</tissue>
    </source>
</reference>
<dbReference type="GO" id="GO:0042542">
    <property type="term" value="P:response to hydrogen peroxide"/>
    <property type="evidence" value="ECO:0007669"/>
    <property type="project" value="UniProtKB-ARBA"/>
</dbReference>
<name>K7VAJ9_MAIZE</name>
<evidence type="ECO:0000259" key="8">
    <source>
        <dbReference type="PROSITE" id="PS50811"/>
    </source>
</evidence>
<keyword evidence="11" id="KW-1185">Reference proteome</keyword>
<protein>
    <submittedName>
        <fullName evidence="9">Putative WRKY DNA-binding domain superfamily protein</fullName>
    </submittedName>
</protein>
<feature type="region of interest" description="Disordered" evidence="7">
    <location>
        <begin position="201"/>
        <end position="236"/>
    </location>
</feature>
<dbReference type="OMA" id="PPCFHGD"/>
<dbReference type="GO" id="GO:0003700">
    <property type="term" value="F:DNA-binding transcription factor activity"/>
    <property type="evidence" value="ECO:0000318"/>
    <property type="project" value="GO_Central"/>
</dbReference>
<dbReference type="Pfam" id="PF03106">
    <property type="entry name" value="WRKY"/>
    <property type="match status" value="1"/>
</dbReference>
<evidence type="ECO:0000256" key="7">
    <source>
        <dbReference type="SAM" id="MobiDB-lite"/>
    </source>
</evidence>
<dbReference type="GO" id="GO:0009751">
    <property type="term" value="P:response to salicylic acid"/>
    <property type="evidence" value="ECO:0007669"/>
    <property type="project" value="UniProtKB-ARBA"/>
</dbReference>
<dbReference type="EMBL" id="CM000785">
    <property type="protein sequence ID" value="AQL01971.1"/>
    <property type="molecule type" value="Genomic_DNA"/>
</dbReference>
<dbReference type="Gramene" id="Zm00001eb376400_T001">
    <property type="protein sequence ID" value="Zm00001eb376400_P001"/>
    <property type="gene ID" value="Zm00001eb376400"/>
</dbReference>
<dbReference type="ExpressionAtlas" id="K7VAJ9">
    <property type="expression patterns" value="baseline and differential"/>
</dbReference>
<keyword evidence="5" id="KW-0539">Nucleus</keyword>
<feature type="region of interest" description="Disordered" evidence="7">
    <location>
        <begin position="74"/>
        <end position="119"/>
    </location>
</feature>
<dbReference type="PaxDb" id="4577-GRMZM2G003551_P01"/>
<sequence>MQDGAGAEEGGIQTLLALLADGEEQARQLGEMVAAEDDGPWSSSRRAAAEHYRGAARRLQRTLGRAAAVARAFEAAAPGSSRGTDRSDDSPRSADESSGRTVAVDAQAQERQSTMCKRRKGLPRWTAKFRVPETSLEATPDDGFSWRKYGQKDILGAKFPRGYYRCTYRAAQACAATKQVQRSDADLCVFDVTYQGEHTCHQKPRRATAALSAPGGRSQTPPPPPTPPALPLEQQDPGMRLLGMGFRRVLRVETAGLALHDDPDDRGPASAPAAPFSFPSVPPPLLHAGEAATTTDSIPVAAAFSPPASSYGFSAPSYDCAPATCYGDVYDYDYEAPQGARMRGAESSELGEVVSRAMVAAPASFDYSSSLFHHQAELDPHLPFPPFGGPPHDPYQ</sequence>
<dbReference type="GO" id="GO:0010193">
    <property type="term" value="P:response to ozone"/>
    <property type="evidence" value="ECO:0007669"/>
    <property type="project" value="UniProtKB-ARBA"/>
</dbReference>
<dbReference type="STRING" id="4577.K7VAJ9"/>
<reference evidence="10" key="4">
    <citation type="submission" date="2021-05" db="UniProtKB">
        <authorList>
            <consortium name="EnsemblPlants"/>
        </authorList>
    </citation>
    <scope>IDENTIFICATION</scope>
    <source>
        <strain evidence="10">cv. B73</strain>
    </source>
</reference>
<comment type="subcellular location">
    <subcellularLocation>
        <location evidence="1">Nucleus</location>
    </subcellularLocation>
</comment>
<evidence type="ECO:0000313" key="11">
    <source>
        <dbReference type="Proteomes" id="UP000007305"/>
    </source>
</evidence>
<dbReference type="eggNOG" id="ENOG502QPRM">
    <property type="taxonomic scope" value="Eukaryota"/>
</dbReference>
<dbReference type="GO" id="GO:0000976">
    <property type="term" value="F:transcription cis-regulatory region binding"/>
    <property type="evidence" value="ECO:0000318"/>
    <property type="project" value="GO_Central"/>
</dbReference>
<dbReference type="FunCoup" id="K7VAJ9">
    <property type="interactions" value="23"/>
</dbReference>
<reference evidence="11" key="1">
    <citation type="journal article" date="2009" name="Science">
        <title>The B73 maize genome: complexity, diversity, and dynamics.</title>
        <authorList>
            <person name="Schnable P.S."/>
            <person name="Ware D."/>
            <person name="Fulton R.S."/>
            <person name="Stein J.C."/>
            <person name="Wei F."/>
            <person name="Pasternak S."/>
            <person name="Liang C."/>
            <person name="Zhang J."/>
            <person name="Fulton L."/>
            <person name="Graves T.A."/>
            <person name="Minx P."/>
            <person name="Reily A.D."/>
            <person name="Courtney L."/>
            <person name="Kruchowski S.S."/>
            <person name="Tomlinson C."/>
            <person name="Strong C."/>
            <person name="Delehaunty K."/>
            <person name="Fronick C."/>
            <person name="Courtney B."/>
            <person name="Rock S.M."/>
            <person name="Belter E."/>
            <person name="Du F."/>
            <person name="Kim K."/>
            <person name="Abbott R.M."/>
            <person name="Cotton M."/>
            <person name="Levy A."/>
            <person name="Marchetto P."/>
            <person name="Ochoa K."/>
            <person name="Jackson S.M."/>
            <person name="Gillam B."/>
            <person name="Chen W."/>
            <person name="Yan L."/>
            <person name="Higginbotham J."/>
            <person name="Cardenas M."/>
            <person name="Waligorski J."/>
            <person name="Applebaum E."/>
            <person name="Phelps L."/>
            <person name="Falcone J."/>
            <person name="Kanchi K."/>
            <person name="Thane T."/>
            <person name="Scimone A."/>
            <person name="Thane N."/>
            <person name="Henke J."/>
            <person name="Wang T."/>
            <person name="Ruppert J."/>
            <person name="Shah N."/>
            <person name="Rotter K."/>
            <person name="Hodges J."/>
            <person name="Ingenthron E."/>
            <person name="Cordes M."/>
            <person name="Kohlberg S."/>
            <person name="Sgro J."/>
            <person name="Delgado B."/>
            <person name="Mead K."/>
            <person name="Chinwalla A."/>
            <person name="Leonard S."/>
            <person name="Crouse K."/>
            <person name="Collura K."/>
            <person name="Kudrna D."/>
            <person name="Currie J."/>
            <person name="He R."/>
            <person name="Angelova A."/>
            <person name="Rajasekar S."/>
            <person name="Mueller T."/>
            <person name="Lomeli R."/>
            <person name="Scara G."/>
            <person name="Ko A."/>
            <person name="Delaney K."/>
            <person name="Wissotski M."/>
            <person name="Lopez G."/>
            <person name="Campos D."/>
            <person name="Braidotti M."/>
            <person name="Ashley E."/>
            <person name="Golser W."/>
            <person name="Kim H."/>
            <person name="Lee S."/>
            <person name="Lin J."/>
            <person name="Dujmic Z."/>
            <person name="Kim W."/>
            <person name="Talag J."/>
            <person name="Zuccolo A."/>
            <person name="Fan C."/>
            <person name="Sebastian A."/>
            <person name="Kramer M."/>
            <person name="Spiegel L."/>
            <person name="Nascimento L."/>
            <person name="Zutavern T."/>
            <person name="Miller B."/>
            <person name="Ambroise C."/>
            <person name="Muller S."/>
            <person name="Spooner W."/>
            <person name="Narechania A."/>
            <person name="Ren L."/>
            <person name="Wei S."/>
            <person name="Kumari S."/>
            <person name="Faga B."/>
            <person name="Levy M.J."/>
            <person name="McMahan L."/>
            <person name="Van Buren P."/>
            <person name="Vaughn M.W."/>
            <person name="Ying K."/>
            <person name="Yeh C.-T."/>
            <person name="Emrich S.J."/>
            <person name="Jia Y."/>
            <person name="Kalyanaraman A."/>
            <person name="Hsia A.-P."/>
            <person name="Barbazuk W.B."/>
            <person name="Baucom R.S."/>
            <person name="Brutnell T.P."/>
            <person name="Carpita N.C."/>
            <person name="Chaparro C."/>
            <person name="Chia J.-M."/>
            <person name="Deragon J.-M."/>
            <person name="Estill J.C."/>
            <person name="Fu Y."/>
            <person name="Jeddeloh J.A."/>
            <person name="Han Y."/>
            <person name="Lee H."/>
            <person name="Li P."/>
            <person name="Lisch D.R."/>
            <person name="Liu S."/>
            <person name="Liu Z."/>
            <person name="Nagel D.H."/>
            <person name="McCann M.C."/>
            <person name="SanMiguel P."/>
            <person name="Myers A.M."/>
            <person name="Nettleton D."/>
            <person name="Nguyen J."/>
            <person name="Penning B.W."/>
            <person name="Ponnala L."/>
            <person name="Schneider K.L."/>
            <person name="Schwartz D.C."/>
            <person name="Sharma A."/>
            <person name="Soderlund C."/>
            <person name="Springer N.M."/>
            <person name="Sun Q."/>
            <person name="Wang H."/>
            <person name="Waterman M."/>
            <person name="Westerman R."/>
            <person name="Wolfgruber T.K."/>
            <person name="Yang L."/>
            <person name="Yu Y."/>
            <person name="Zhang L."/>
            <person name="Zhou S."/>
            <person name="Zhu Q."/>
            <person name="Bennetzen J.L."/>
            <person name="Dawe R.K."/>
            <person name="Jiang J."/>
            <person name="Jiang N."/>
            <person name="Presting G.G."/>
            <person name="Wessler S.R."/>
            <person name="Aluru S."/>
            <person name="Martienssen R.A."/>
            <person name="Clifton S.W."/>
            <person name="McCombie W.R."/>
            <person name="Wing R.A."/>
            <person name="Wilson R.K."/>
        </authorList>
    </citation>
    <scope>NUCLEOTIDE SEQUENCE [LARGE SCALE GENOMIC DNA]</scope>
    <source>
        <strain evidence="11">cv. B73</strain>
    </source>
</reference>
<keyword evidence="3 9" id="KW-0238">DNA-binding</keyword>
<dbReference type="HOGENOM" id="CLU_058534_0_0_1"/>
<dbReference type="PANTHER" id="PTHR32096">
    <property type="entry name" value="WRKY TRANSCRIPTION FACTOR 30-RELATED-RELATED"/>
    <property type="match status" value="1"/>
</dbReference>
<evidence type="ECO:0000256" key="2">
    <source>
        <dbReference type="ARBA" id="ARBA00023015"/>
    </source>
</evidence>
<keyword evidence="2" id="KW-0805">Transcription regulation</keyword>
<evidence type="ECO:0000256" key="4">
    <source>
        <dbReference type="ARBA" id="ARBA00023163"/>
    </source>
</evidence>
<dbReference type="PANTHER" id="PTHR32096:SF146">
    <property type="entry name" value="WRKY TRANSCRIPTION FACTOR 19-RELATED"/>
    <property type="match status" value="1"/>
</dbReference>
<keyword evidence="4" id="KW-0804">Transcription</keyword>
<dbReference type="InterPro" id="IPR003657">
    <property type="entry name" value="WRKY_dom"/>
</dbReference>
<evidence type="ECO:0000256" key="1">
    <source>
        <dbReference type="ARBA" id="ARBA00004123"/>
    </source>
</evidence>
<feature type="compositionally biased region" description="Low complexity" evidence="7">
    <location>
        <begin position="268"/>
        <end position="278"/>
    </location>
</feature>
<dbReference type="Gene3D" id="2.20.25.80">
    <property type="entry name" value="WRKY domain"/>
    <property type="match status" value="1"/>
</dbReference>
<dbReference type="GO" id="GO:0005634">
    <property type="term" value="C:nucleus"/>
    <property type="evidence" value="ECO:0000318"/>
    <property type="project" value="GO_Central"/>
</dbReference>
<feature type="region of interest" description="Disordered" evidence="7">
    <location>
        <begin position="34"/>
        <end position="54"/>
    </location>
</feature>
<proteinExistence type="inferred from homology"/>
<dbReference type="SMR" id="K7VAJ9"/>
<dbReference type="EnsemblPlants" id="Zm00001eb376400_T001">
    <property type="protein sequence ID" value="Zm00001eb376400_P001"/>
    <property type="gene ID" value="Zm00001eb376400"/>
</dbReference>
<dbReference type="SUPFAM" id="SSF118290">
    <property type="entry name" value="WRKY DNA-binding domain"/>
    <property type="match status" value="1"/>
</dbReference>
<dbReference type="RefSeq" id="XP_008660715.1">
    <property type="nucleotide sequence ID" value="XM_008662493.3"/>
</dbReference>
<dbReference type="GeneID" id="103639781"/>
<dbReference type="Proteomes" id="UP000007305">
    <property type="component" value="Chromosome 9"/>
</dbReference>
<accession>K7VAJ9</accession>
<feature type="domain" description="WRKY" evidence="8">
    <location>
        <begin position="135"/>
        <end position="198"/>
    </location>
</feature>
<reference evidence="10" key="3">
    <citation type="submission" date="2019-07" db="EMBL/GenBank/DDBJ databases">
        <authorList>
            <person name="Seetharam A."/>
            <person name="Woodhouse M."/>
            <person name="Cannon E."/>
        </authorList>
    </citation>
    <scope>NUCLEOTIDE SEQUENCE [LARGE SCALE GENOMIC DNA]</scope>
    <source>
        <strain evidence="10">cv. B73</strain>
    </source>
</reference>
<feature type="compositionally biased region" description="Pro residues" evidence="7">
    <location>
        <begin position="220"/>
        <end position="230"/>
    </location>
</feature>
<dbReference type="FunFam" id="2.20.25.80:FF:000009">
    <property type="entry name" value="WRKY transcription factor 53"/>
    <property type="match status" value="1"/>
</dbReference>
<dbReference type="SMART" id="SM00774">
    <property type="entry name" value="WRKY"/>
    <property type="match status" value="1"/>
</dbReference>
<evidence type="ECO:0000313" key="9">
    <source>
        <dbReference type="EMBL" id="AQL01971.1"/>
    </source>
</evidence>
<dbReference type="OrthoDB" id="1888929at2759"/>
<feature type="compositionally biased region" description="Basic and acidic residues" evidence="7">
    <location>
        <begin position="83"/>
        <end position="98"/>
    </location>
</feature>
<evidence type="ECO:0000256" key="5">
    <source>
        <dbReference type="ARBA" id="ARBA00023242"/>
    </source>
</evidence>
<dbReference type="GO" id="GO:0010150">
    <property type="term" value="P:leaf senescence"/>
    <property type="evidence" value="ECO:0007669"/>
    <property type="project" value="UniProtKB-ARBA"/>
</dbReference>
<evidence type="ECO:0000256" key="6">
    <source>
        <dbReference type="ARBA" id="ARBA00060850"/>
    </source>
</evidence>
<gene>
    <name evidence="10" type="primary">LOC103639781</name>
    <name evidence="9" type="ORF">ZEAMMB73_Zm00001d045283</name>
</gene>
<organism evidence="10 11">
    <name type="scientific">Zea mays</name>
    <name type="common">Maize</name>
    <dbReference type="NCBI Taxonomy" id="4577"/>
    <lineage>
        <taxon>Eukaryota</taxon>
        <taxon>Viridiplantae</taxon>
        <taxon>Streptophyta</taxon>
        <taxon>Embryophyta</taxon>
        <taxon>Tracheophyta</taxon>
        <taxon>Spermatophyta</taxon>
        <taxon>Magnoliopsida</taxon>
        <taxon>Liliopsida</taxon>
        <taxon>Poales</taxon>
        <taxon>Poaceae</taxon>
        <taxon>PACMAD clade</taxon>
        <taxon>Panicoideae</taxon>
        <taxon>Andropogonodae</taxon>
        <taxon>Andropogoneae</taxon>
        <taxon>Tripsacinae</taxon>
        <taxon>Zea</taxon>
    </lineage>
</organism>
<evidence type="ECO:0000256" key="3">
    <source>
        <dbReference type="ARBA" id="ARBA00023125"/>
    </source>
</evidence>
<dbReference type="InterPro" id="IPR044810">
    <property type="entry name" value="WRKY_plant"/>
</dbReference>
<dbReference type="PROSITE" id="PS50811">
    <property type="entry name" value="WRKY"/>
    <property type="match status" value="1"/>
</dbReference>